<evidence type="ECO:0000259" key="2">
    <source>
        <dbReference type="PROSITE" id="PS51166"/>
    </source>
</evidence>
<proteinExistence type="predicted"/>
<dbReference type="InterPro" id="IPR013783">
    <property type="entry name" value="Ig-like_fold"/>
</dbReference>
<dbReference type="SUPFAM" id="SSF49452">
    <property type="entry name" value="Starch-binding domain-like"/>
    <property type="match status" value="1"/>
</dbReference>
<dbReference type="Gene3D" id="2.60.40.10">
    <property type="entry name" value="Immunoglobulins"/>
    <property type="match status" value="1"/>
</dbReference>
<organism evidence="3">
    <name type="scientific">Zooxanthella nutricula</name>
    <dbReference type="NCBI Taxonomy" id="1333877"/>
    <lineage>
        <taxon>Eukaryota</taxon>
        <taxon>Sar</taxon>
        <taxon>Alveolata</taxon>
        <taxon>Dinophyceae</taxon>
        <taxon>Peridiniales</taxon>
        <taxon>Peridiniales incertae sedis</taxon>
        <taxon>Zooxanthella</taxon>
    </lineage>
</organism>
<feature type="domain" description="CBM20" evidence="2">
    <location>
        <begin position="2"/>
        <end position="130"/>
    </location>
</feature>
<gene>
    <name evidence="3" type="ORF">BRAN1462_LOCUS4308</name>
</gene>
<dbReference type="GO" id="GO:2001070">
    <property type="term" value="F:starch binding"/>
    <property type="evidence" value="ECO:0007669"/>
    <property type="project" value="InterPro"/>
</dbReference>
<dbReference type="EMBL" id="HBGW01006607">
    <property type="protein sequence ID" value="CAD9500652.1"/>
    <property type="molecule type" value="Transcribed_RNA"/>
</dbReference>
<feature type="compositionally biased region" description="Acidic residues" evidence="1">
    <location>
        <begin position="263"/>
        <end position="284"/>
    </location>
</feature>
<evidence type="ECO:0000313" key="3">
    <source>
        <dbReference type="EMBL" id="CAD9500652.1"/>
    </source>
</evidence>
<dbReference type="AlphaFoldDB" id="A0A6U6H103"/>
<sequence>MPQTRPVVGILFELESCETVFGESVYVVGERRELGQWRVPPSACNSMQLRTDADVYPRWTALCPLWIRLEEHELGNNRLRVQYKYVIGKTPSNGCAPRWLKWERAIEDRVVDLPAVHGSVWLVTDQGWNCMRLDADAAPVPKCLTVQDIHARWREFRGLGLPSAETMELLLNPRDPEEEGNDRSPFEANLERQLNALTPQKAFYYKSATDLSRVRSDDAATAAPSEARSLSNSSGWFGTTRDHSLAGSYVGLSDFFGAVNQEDSEACDELGEDAAQEDSEEDEGPSFMAISIALC</sequence>
<dbReference type="InterPro" id="IPR002044">
    <property type="entry name" value="CBM20"/>
</dbReference>
<reference evidence="3" key="1">
    <citation type="submission" date="2021-01" db="EMBL/GenBank/DDBJ databases">
        <authorList>
            <person name="Corre E."/>
            <person name="Pelletier E."/>
            <person name="Niang G."/>
            <person name="Scheremetjew M."/>
            <person name="Finn R."/>
            <person name="Kale V."/>
            <person name="Holt S."/>
            <person name="Cochrane G."/>
            <person name="Meng A."/>
            <person name="Brown T."/>
            <person name="Cohen L."/>
        </authorList>
    </citation>
    <scope>NUCLEOTIDE SEQUENCE</scope>
    <source>
        <strain evidence="3">RCC3387</strain>
    </source>
</reference>
<protein>
    <recommendedName>
        <fullName evidence="2">CBM20 domain-containing protein</fullName>
    </recommendedName>
</protein>
<dbReference type="InterPro" id="IPR013784">
    <property type="entry name" value="Carb-bd-like_fold"/>
</dbReference>
<dbReference type="PROSITE" id="PS51166">
    <property type="entry name" value="CBM20"/>
    <property type="match status" value="1"/>
</dbReference>
<dbReference type="Pfam" id="PF00686">
    <property type="entry name" value="CBM_20"/>
    <property type="match status" value="1"/>
</dbReference>
<feature type="region of interest" description="Disordered" evidence="1">
    <location>
        <begin position="263"/>
        <end position="286"/>
    </location>
</feature>
<name>A0A6U6H103_9DINO</name>
<accession>A0A6U6H103</accession>
<evidence type="ECO:0000256" key="1">
    <source>
        <dbReference type="SAM" id="MobiDB-lite"/>
    </source>
</evidence>